<dbReference type="SUPFAM" id="SSF48452">
    <property type="entry name" value="TPR-like"/>
    <property type="match status" value="2"/>
</dbReference>
<evidence type="ECO:0000256" key="1">
    <source>
        <dbReference type="SAM" id="MobiDB-lite"/>
    </source>
</evidence>
<sequence>MRNRMRIAATLLTAVGVMCAKTPAQQNTNPFAEKISAQEFAQHHAPGDRDGSAWLKLAILYQDAARYTSADSAYHKAIALLKSKDRNTFAAALDHLCSLYIEQGRFSKAEPLEQKALEIHENAKDRVGIGVTYTHLASISYGRHDLASAEADAEMAASILIPENPNLAETGATPEEQMSALINLSLIRCAKGACAGAIHDLNRALNLAHAHYAINSVPVGLIDFLLGYAHWKSGDNRTASELMLAGTTEMEGQLGWGHPTYVAALRQYRSFLEQSGETAEASELAVRIASIRRTPPRSSREPDSILIGSMVR</sequence>
<keyword evidence="2" id="KW-0732">Signal</keyword>
<feature type="chain" id="PRO_5043660951" evidence="2">
    <location>
        <begin position="21"/>
        <end position="312"/>
    </location>
</feature>
<dbReference type="AlphaFoldDB" id="A0AAU7DSE5"/>
<evidence type="ECO:0000313" key="3">
    <source>
        <dbReference type="EMBL" id="XBH19918.1"/>
    </source>
</evidence>
<dbReference type="RefSeq" id="WP_348265140.1">
    <property type="nucleotide sequence ID" value="NZ_CP121196.1"/>
</dbReference>
<proteinExistence type="predicted"/>
<protein>
    <submittedName>
        <fullName evidence="3">Tetratricopeptide repeat protein</fullName>
    </submittedName>
</protein>
<dbReference type="EMBL" id="CP121196">
    <property type="protein sequence ID" value="XBH19918.1"/>
    <property type="molecule type" value="Genomic_DNA"/>
</dbReference>
<dbReference type="InterPro" id="IPR011990">
    <property type="entry name" value="TPR-like_helical_dom_sf"/>
</dbReference>
<dbReference type="Gene3D" id="1.25.40.10">
    <property type="entry name" value="Tetratricopeptide repeat domain"/>
    <property type="match status" value="1"/>
</dbReference>
<feature type="signal peptide" evidence="2">
    <location>
        <begin position="1"/>
        <end position="20"/>
    </location>
</feature>
<accession>A0AAU7DSE5</accession>
<gene>
    <name evidence="3" type="ORF">P8935_11500</name>
</gene>
<evidence type="ECO:0000256" key="2">
    <source>
        <dbReference type="SAM" id="SignalP"/>
    </source>
</evidence>
<organism evidence="3">
    <name type="scientific">Telmatobacter sp. DSM 110680</name>
    <dbReference type="NCBI Taxonomy" id="3036704"/>
    <lineage>
        <taxon>Bacteria</taxon>
        <taxon>Pseudomonadati</taxon>
        <taxon>Acidobacteriota</taxon>
        <taxon>Terriglobia</taxon>
        <taxon>Terriglobales</taxon>
        <taxon>Acidobacteriaceae</taxon>
        <taxon>Telmatobacter</taxon>
    </lineage>
</organism>
<dbReference type="Pfam" id="PF13374">
    <property type="entry name" value="TPR_10"/>
    <property type="match status" value="1"/>
</dbReference>
<dbReference type="SMART" id="SM00028">
    <property type="entry name" value="TPR"/>
    <property type="match status" value="3"/>
</dbReference>
<reference evidence="3" key="1">
    <citation type="submission" date="2023-03" db="EMBL/GenBank/DDBJ databases">
        <title>Edaphobacter sp.</title>
        <authorList>
            <person name="Huber K.J."/>
            <person name="Papendorf J."/>
            <person name="Pilke C."/>
            <person name="Bunk B."/>
            <person name="Sproeer C."/>
            <person name="Pester M."/>
        </authorList>
    </citation>
    <scope>NUCLEOTIDE SEQUENCE</scope>
    <source>
        <strain evidence="3">DSM 110680</strain>
    </source>
</reference>
<name>A0AAU7DSE5_9BACT</name>
<feature type="region of interest" description="Disordered" evidence="1">
    <location>
        <begin position="293"/>
        <end position="312"/>
    </location>
</feature>
<dbReference type="InterPro" id="IPR019734">
    <property type="entry name" value="TPR_rpt"/>
</dbReference>